<evidence type="ECO:0000313" key="1">
    <source>
        <dbReference type="EMBL" id="SFU17309.1"/>
    </source>
</evidence>
<name>A0A1I7E049_9HYPH</name>
<evidence type="ECO:0000313" key="2">
    <source>
        <dbReference type="Proteomes" id="UP000183371"/>
    </source>
</evidence>
<sequence>MFGSLLTSLELNLKVCANFLEPEVICIELSRGCVSDCDRVYGVDLNEGIAIFVAPDMFDGKADLLMRYPTIWSIALQYLKVLNYPAKWLDQSQGLRTLLVQRTEMSARSWRCLD</sequence>
<dbReference type="Proteomes" id="UP000183371">
    <property type="component" value="Unassembled WGS sequence"/>
</dbReference>
<dbReference type="EMBL" id="FPBD01000016">
    <property type="protein sequence ID" value="SFU17309.1"/>
    <property type="molecule type" value="Genomic_DNA"/>
</dbReference>
<gene>
    <name evidence="1" type="ORF">SAMN05444141_1165</name>
</gene>
<accession>A0A1I7E049</accession>
<protein>
    <submittedName>
        <fullName evidence="1">Uncharacterized protein</fullName>
    </submittedName>
</protein>
<keyword evidence="2" id="KW-1185">Reference proteome</keyword>
<dbReference type="AlphaFoldDB" id="A0A1I7E049"/>
<organism evidence="1 2">
    <name type="scientific">Pseudovibrio denitrificans</name>
    <dbReference type="NCBI Taxonomy" id="258256"/>
    <lineage>
        <taxon>Bacteria</taxon>
        <taxon>Pseudomonadati</taxon>
        <taxon>Pseudomonadota</taxon>
        <taxon>Alphaproteobacteria</taxon>
        <taxon>Hyphomicrobiales</taxon>
        <taxon>Stappiaceae</taxon>
        <taxon>Pseudovibrio</taxon>
    </lineage>
</organism>
<proteinExistence type="predicted"/>
<reference evidence="2" key="1">
    <citation type="submission" date="2016-10" db="EMBL/GenBank/DDBJ databases">
        <authorList>
            <person name="Varghese N."/>
            <person name="Submissions S."/>
        </authorList>
    </citation>
    <scope>NUCLEOTIDE SEQUENCE [LARGE SCALE GENOMIC DNA]</scope>
    <source>
        <strain evidence="2">DSM 17465</strain>
    </source>
</reference>